<reference evidence="2 3" key="1">
    <citation type="journal article" date="2014" name="Genome Announc.">
        <title>Draft Genome Sequences of Three Strains of Bacteroides pyogenes Isolated from a Cat and Swine.</title>
        <authorList>
            <person name="Sakamoto M."/>
            <person name="Oshima K."/>
            <person name="Suda W."/>
            <person name="Kitamura K."/>
            <person name="Iida T."/>
            <person name="Hattori M."/>
            <person name="Ohkuma M."/>
        </authorList>
    </citation>
    <scope>NUCLEOTIDE SEQUENCE [LARGE SCALE GENOMIC DNA]</scope>
    <source>
        <strain evidence="2 3">JCM 6292</strain>
    </source>
</reference>
<dbReference type="SUPFAM" id="SSF49464">
    <property type="entry name" value="Carboxypeptidase regulatory domain-like"/>
    <property type="match status" value="1"/>
</dbReference>
<feature type="signal peptide" evidence="1">
    <location>
        <begin position="1"/>
        <end position="21"/>
    </location>
</feature>
<dbReference type="AlphaFoldDB" id="W4P6F2"/>
<proteinExistence type="predicted"/>
<comment type="caution">
    <text evidence="2">The sequence shown here is derived from an EMBL/GenBank/DDBJ whole genome shotgun (WGS) entry which is preliminary data.</text>
</comment>
<evidence type="ECO:0000313" key="2">
    <source>
        <dbReference type="EMBL" id="GAE14943.1"/>
    </source>
</evidence>
<dbReference type="InterPro" id="IPR008969">
    <property type="entry name" value="CarboxyPept-like_regulatory"/>
</dbReference>
<dbReference type="Proteomes" id="UP000018861">
    <property type="component" value="Unassembled WGS sequence"/>
</dbReference>
<keyword evidence="1" id="KW-0732">Signal</keyword>
<feature type="chain" id="PRO_5004847238" description="TonB-dependent receptor" evidence="1">
    <location>
        <begin position="22"/>
        <end position="138"/>
    </location>
</feature>
<gene>
    <name evidence="2" type="ORF">JCM6292_1152</name>
</gene>
<accession>W4P6F2</accession>
<name>W4P6F2_9BACE</name>
<dbReference type="EMBL" id="BAIQ01000009">
    <property type="protein sequence ID" value="GAE14943.1"/>
    <property type="molecule type" value="Genomic_DNA"/>
</dbReference>
<evidence type="ECO:0008006" key="4">
    <source>
        <dbReference type="Google" id="ProtNLM"/>
    </source>
</evidence>
<evidence type="ECO:0000313" key="3">
    <source>
        <dbReference type="Proteomes" id="UP000018861"/>
    </source>
</evidence>
<organism evidence="2 3">
    <name type="scientific">Bacteroides pyogenes JCM 6292</name>
    <dbReference type="NCBI Taxonomy" id="1235809"/>
    <lineage>
        <taxon>Bacteria</taxon>
        <taxon>Pseudomonadati</taxon>
        <taxon>Bacteroidota</taxon>
        <taxon>Bacteroidia</taxon>
        <taxon>Bacteroidales</taxon>
        <taxon>Bacteroidaceae</taxon>
        <taxon>Bacteroides</taxon>
    </lineage>
</organism>
<sequence>MKYGLYIWLLLQLLCRSGVSAQELSGVVLGKKDNKPVENALVKTMASRNRMVAYTYTNGQGRFSLPDKPEVDMLIVSCLGYETVSMPIGAFKAHATIYKSSLPVLGTVQTGLIKGADIDKKYCYYVIIIEDAPQHIVD</sequence>
<evidence type="ECO:0000256" key="1">
    <source>
        <dbReference type="SAM" id="SignalP"/>
    </source>
</evidence>
<protein>
    <recommendedName>
        <fullName evidence="4">TonB-dependent receptor</fullName>
    </recommendedName>
</protein>